<feature type="coiled-coil region" evidence="1">
    <location>
        <begin position="120"/>
        <end position="153"/>
    </location>
</feature>
<dbReference type="Proteomes" id="UP000002432">
    <property type="component" value="Chromosome"/>
</dbReference>
<dbReference type="eggNOG" id="ENOG5033ZMV">
    <property type="taxonomic scope" value="Bacteria"/>
</dbReference>
<dbReference type="EMBL" id="CP000360">
    <property type="protein sequence ID" value="ABF43617.1"/>
    <property type="molecule type" value="Genomic_DNA"/>
</dbReference>
<dbReference type="EnsemblBacteria" id="ABF43617">
    <property type="protein sequence ID" value="ABF43617"/>
    <property type="gene ID" value="Acid345_4617"/>
</dbReference>
<gene>
    <name evidence="3" type="ordered locus">Acid345_4617</name>
</gene>
<dbReference type="OrthoDB" id="120978at2"/>
<evidence type="ECO:0000313" key="3">
    <source>
        <dbReference type="EMBL" id="ABF43617.1"/>
    </source>
</evidence>
<dbReference type="AlphaFoldDB" id="Q1IHN3"/>
<keyword evidence="4" id="KW-1185">Reference proteome</keyword>
<dbReference type="KEGG" id="aba:Acid345_4617"/>
<proteinExistence type="predicted"/>
<sequence>MASQIKAKTCHHIKANGTCCKSPALTNEDYCYFHTAQRQRMRRQRRVEHKSLHAPLVLPLLEDAESIQIAIGDVLNALIIGRIDHKTAGLLLYGLQTAASNIRQAKFAVAADQAEFPSEYRDAENELLEKEIAEDLAQERQRQAAEIAKMQKERERVFADPNSGIAPLPTKKPSQPVAENKSGAARAVGLSRK</sequence>
<keyword evidence="1" id="KW-0175">Coiled coil</keyword>
<organism evidence="3 4">
    <name type="scientific">Koribacter versatilis (strain Ellin345)</name>
    <dbReference type="NCBI Taxonomy" id="204669"/>
    <lineage>
        <taxon>Bacteria</taxon>
        <taxon>Pseudomonadati</taxon>
        <taxon>Acidobacteriota</taxon>
        <taxon>Terriglobia</taxon>
        <taxon>Terriglobales</taxon>
        <taxon>Candidatus Korobacteraceae</taxon>
        <taxon>Candidatus Korobacter</taxon>
    </lineage>
</organism>
<name>Q1IHN3_KORVE</name>
<protein>
    <submittedName>
        <fullName evidence="3">Uncharacterized protein</fullName>
    </submittedName>
</protein>
<dbReference type="RefSeq" id="WP_011525414.1">
    <property type="nucleotide sequence ID" value="NC_008009.1"/>
</dbReference>
<dbReference type="HOGENOM" id="CLU_1407152_0_0_0"/>
<evidence type="ECO:0000256" key="1">
    <source>
        <dbReference type="SAM" id="Coils"/>
    </source>
</evidence>
<reference evidence="3 4" key="1">
    <citation type="journal article" date="2009" name="Appl. Environ. Microbiol.">
        <title>Three genomes from the phylum Acidobacteria provide insight into the lifestyles of these microorganisms in soils.</title>
        <authorList>
            <person name="Ward N.L."/>
            <person name="Challacombe J.F."/>
            <person name="Janssen P.H."/>
            <person name="Henrissat B."/>
            <person name="Coutinho P.M."/>
            <person name="Wu M."/>
            <person name="Xie G."/>
            <person name="Haft D.H."/>
            <person name="Sait M."/>
            <person name="Badger J."/>
            <person name="Barabote R.D."/>
            <person name="Bradley B."/>
            <person name="Brettin T.S."/>
            <person name="Brinkac L.M."/>
            <person name="Bruce D."/>
            <person name="Creasy T."/>
            <person name="Daugherty S.C."/>
            <person name="Davidsen T.M."/>
            <person name="DeBoy R.T."/>
            <person name="Detter J.C."/>
            <person name="Dodson R.J."/>
            <person name="Durkin A.S."/>
            <person name="Ganapathy A."/>
            <person name="Gwinn-Giglio M."/>
            <person name="Han C.S."/>
            <person name="Khouri H."/>
            <person name="Kiss H."/>
            <person name="Kothari S.P."/>
            <person name="Madupu R."/>
            <person name="Nelson K.E."/>
            <person name="Nelson W.C."/>
            <person name="Paulsen I."/>
            <person name="Penn K."/>
            <person name="Ren Q."/>
            <person name="Rosovitz M.J."/>
            <person name="Selengut J.D."/>
            <person name="Shrivastava S."/>
            <person name="Sullivan S.A."/>
            <person name="Tapia R."/>
            <person name="Thompson L.S."/>
            <person name="Watkins K.L."/>
            <person name="Yang Q."/>
            <person name="Yu C."/>
            <person name="Zafar N."/>
            <person name="Zhou L."/>
            <person name="Kuske C.R."/>
        </authorList>
    </citation>
    <scope>NUCLEOTIDE SEQUENCE [LARGE SCALE GENOMIC DNA]</scope>
    <source>
        <strain evidence="3 4">Ellin345</strain>
    </source>
</reference>
<evidence type="ECO:0000313" key="4">
    <source>
        <dbReference type="Proteomes" id="UP000002432"/>
    </source>
</evidence>
<evidence type="ECO:0000256" key="2">
    <source>
        <dbReference type="SAM" id="MobiDB-lite"/>
    </source>
</evidence>
<accession>Q1IHN3</accession>
<feature type="region of interest" description="Disordered" evidence="2">
    <location>
        <begin position="158"/>
        <end position="193"/>
    </location>
</feature>